<feature type="domain" description="Major facilitator superfamily (MFS) profile" evidence="8">
    <location>
        <begin position="5"/>
        <end position="381"/>
    </location>
</feature>
<keyword evidence="2" id="KW-0813">Transport</keyword>
<dbReference type="Pfam" id="PF07690">
    <property type="entry name" value="MFS_1"/>
    <property type="match status" value="1"/>
</dbReference>
<keyword evidence="5 7" id="KW-1133">Transmembrane helix</keyword>
<comment type="subcellular location">
    <subcellularLocation>
        <location evidence="1">Cell membrane</location>
        <topology evidence="1">Multi-pass membrane protein</topology>
    </subcellularLocation>
</comment>
<sequence>MKKKLNIYIAVAAISFVQGLQISIAPVLGSIAEHYNHVNISLVQMLITIPAFVSMFFSVVCGWLVLKVSKKKMLLFASALAGAAGLLPLAADSFGLLFASRALYGVALGWCASLNTAVVSEFFEGDERVTAMGIQAASVGAGMMLLSGLSGMLGKTVFTHAYFVNGAAFLSMLLILIFLPDTGKAVESETEKVRLNRSVIPIYVFIFLEMMFLITFSTNISMHISGTLDGNSSVSGTLTSVFSGAQILVGMVLGAVTKILKKYVLPAAMLCFAFGAFLLVVFSDSFVMLMIAALFCGFSQGLYIPSGFVDVSNAVPPVAVALASACFNAASCIGQTISPYLTNTLSKAFFGAATTEGVYVIAACGMALAALAHMYVKKRQS</sequence>
<name>A0A1I0EFG1_9FIRM</name>
<feature type="transmembrane region" description="Helical" evidence="7">
    <location>
        <begin position="234"/>
        <end position="256"/>
    </location>
</feature>
<feature type="transmembrane region" description="Helical" evidence="7">
    <location>
        <begin position="200"/>
        <end position="222"/>
    </location>
</feature>
<dbReference type="PANTHER" id="PTHR43124">
    <property type="entry name" value="PURINE EFFLUX PUMP PBUE"/>
    <property type="match status" value="1"/>
</dbReference>
<feature type="transmembrane region" description="Helical" evidence="7">
    <location>
        <begin position="318"/>
        <end position="337"/>
    </location>
</feature>
<keyword evidence="4 7" id="KW-0812">Transmembrane</keyword>
<feature type="transmembrane region" description="Helical" evidence="7">
    <location>
        <begin position="73"/>
        <end position="91"/>
    </location>
</feature>
<reference evidence="10" key="1">
    <citation type="submission" date="2016-10" db="EMBL/GenBank/DDBJ databases">
        <authorList>
            <person name="Varghese N."/>
            <person name="Submissions S."/>
        </authorList>
    </citation>
    <scope>NUCLEOTIDE SEQUENCE [LARGE SCALE GENOMIC DNA]</scope>
    <source>
        <strain evidence="10">NLAE-zl-G277</strain>
    </source>
</reference>
<evidence type="ECO:0000256" key="4">
    <source>
        <dbReference type="ARBA" id="ARBA00022692"/>
    </source>
</evidence>
<evidence type="ECO:0000256" key="2">
    <source>
        <dbReference type="ARBA" id="ARBA00022448"/>
    </source>
</evidence>
<dbReference type="PANTHER" id="PTHR43124:SF3">
    <property type="entry name" value="CHLORAMPHENICOL EFFLUX PUMP RV0191"/>
    <property type="match status" value="1"/>
</dbReference>
<dbReference type="PROSITE" id="PS50850">
    <property type="entry name" value="MFS"/>
    <property type="match status" value="1"/>
</dbReference>
<dbReference type="RefSeq" id="WP_092362100.1">
    <property type="nucleotide sequence ID" value="NZ_FOIM01000006.1"/>
</dbReference>
<gene>
    <name evidence="9" type="ORF">SAMN05216313_10669</name>
</gene>
<dbReference type="InterPro" id="IPR011701">
    <property type="entry name" value="MFS"/>
</dbReference>
<dbReference type="Proteomes" id="UP000198508">
    <property type="component" value="Unassembled WGS sequence"/>
</dbReference>
<feature type="transmembrane region" description="Helical" evidence="7">
    <location>
        <begin position="45"/>
        <end position="66"/>
    </location>
</feature>
<keyword evidence="6 7" id="KW-0472">Membrane</keyword>
<feature type="transmembrane region" description="Helical" evidence="7">
    <location>
        <begin position="160"/>
        <end position="179"/>
    </location>
</feature>
<dbReference type="AlphaFoldDB" id="A0A1I0EFG1"/>
<evidence type="ECO:0000256" key="6">
    <source>
        <dbReference type="ARBA" id="ARBA00023136"/>
    </source>
</evidence>
<evidence type="ECO:0000256" key="5">
    <source>
        <dbReference type="ARBA" id="ARBA00022989"/>
    </source>
</evidence>
<evidence type="ECO:0000259" key="8">
    <source>
        <dbReference type="PROSITE" id="PS50850"/>
    </source>
</evidence>
<feature type="transmembrane region" description="Helical" evidence="7">
    <location>
        <begin position="263"/>
        <end position="282"/>
    </location>
</feature>
<feature type="transmembrane region" description="Helical" evidence="7">
    <location>
        <begin position="135"/>
        <end position="154"/>
    </location>
</feature>
<dbReference type="InterPro" id="IPR036259">
    <property type="entry name" value="MFS_trans_sf"/>
</dbReference>
<dbReference type="InterPro" id="IPR050189">
    <property type="entry name" value="MFS_Efflux_Transporters"/>
</dbReference>
<evidence type="ECO:0000256" key="7">
    <source>
        <dbReference type="SAM" id="Phobius"/>
    </source>
</evidence>
<dbReference type="InterPro" id="IPR020846">
    <property type="entry name" value="MFS_dom"/>
</dbReference>
<dbReference type="GO" id="GO:0005886">
    <property type="term" value="C:plasma membrane"/>
    <property type="evidence" value="ECO:0007669"/>
    <property type="project" value="UniProtKB-SubCell"/>
</dbReference>
<protein>
    <submittedName>
        <fullName evidence="9">Predicted arabinose efflux permease, MFS family</fullName>
    </submittedName>
</protein>
<evidence type="ECO:0000256" key="3">
    <source>
        <dbReference type="ARBA" id="ARBA00022475"/>
    </source>
</evidence>
<evidence type="ECO:0000313" key="10">
    <source>
        <dbReference type="Proteomes" id="UP000198508"/>
    </source>
</evidence>
<dbReference type="EMBL" id="FOIM01000006">
    <property type="protein sequence ID" value="SET43280.1"/>
    <property type="molecule type" value="Genomic_DNA"/>
</dbReference>
<feature type="transmembrane region" description="Helical" evidence="7">
    <location>
        <begin position="288"/>
        <end position="306"/>
    </location>
</feature>
<dbReference type="SUPFAM" id="SSF103473">
    <property type="entry name" value="MFS general substrate transporter"/>
    <property type="match status" value="1"/>
</dbReference>
<keyword evidence="3" id="KW-1003">Cell membrane</keyword>
<dbReference type="Gene3D" id="1.20.1250.20">
    <property type="entry name" value="MFS general substrate transporter like domains"/>
    <property type="match status" value="1"/>
</dbReference>
<dbReference type="GO" id="GO:0022857">
    <property type="term" value="F:transmembrane transporter activity"/>
    <property type="evidence" value="ECO:0007669"/>
    <property type="project" value="InterPro"/>
</dbReference>
<organism evidence="9 10">
    <name type="scientific">Enterocloster lavalensis</name>
    <dbReference type="NCBI Taxonomy" id="460384"/>
    <lineage>
        <taxon>Bacteria</taxon>
        <taxon>Bacillati</taxon>
        <taxon>Bacillota</taxon>
        <taxon>Clostridia</taxon>
        <taxon>Lachnospirales</taxon>
        <taxon>Lachnospiraceae</taxon>
        <taxon>Enterocloster</taxon>
    </lineage>
</organism>
<accession>A0A1I0EFG1</accession>
<feature type="transmembrane region" description="Helical" evidence="7">
    <location>
        <begin position="357"/>
        <end position="376"/>
    </location>
</feature>
<evidence type="ECO:0000313" key="9">
    <source>
        <dbReference type="EMBL" id="SET43280.1"/>
    </source>
</evidence>
<dbReference type="STRING" id="460384.SAMN05216313_10669"/>
<feature type="transmembrane region" description="Helical" evidence="7">
    <location>
        <begin position="103"/>
        <end position="123"/>
    </location>
</feature>
<keyword evidence="10" id="KW-1185">Reference proteome</keyword>
<evidence type="ECO:0000256" key="1">
    <source>
        <dbReference type="ARBA" id="ARBA00004651"/>
    </source>
</evidence>
<proteinExistence type="predicted"/>